<dbReference type="EMBL" id="BJZV01000065">
    <property type="protein sequence ID" value="GEP12747.1"/>
    <property type="molecule type" value="Genomic_DNA"/>
</dbReference>
<comment type="caution">
    <text evidence="1">The sequence shown here is derived from an EMBL/GenBank/DDBJ whole genome shotgun (WGS) entry which is preliminary data.</text>
</comment>
<reference evidence="1 2" key="1">
    <citation type="submission" date="2019-07" db="EMBL/GenBank/DDBJ databases">
        <title>Whole genome shotgun sequence of Methylobacterium gnaphalii NBRC 107716.</title>
        <authorList>
            <person name="Hosoyama A."/>
            <person name="Uohara A."/>
            <person name="Ohji S."/>
            <person name="Ichikawa N."/>
        </authorList>
    </citation>
    <scope>NUCLEOTIDE SEQUENCE [LARGE SCALE GENOMIC DNA]</scope>
    <source>
        <strain evidence="1 2">NBRC 107716</strain>
    </source>
</reference>
<dbReference type="Proteomes" id="UP000321750">
    <property type="component" value="Unassembled WGS sequence"/>
</dbReference>
<dbReference type="AlphaFoldDB" id="A0A512JS06"/>
<sequence>MSDMPRQMTLGDLIDALGRLTPDRMVAFEFGGCKPTEFESYRGEHGGLALGFSDRTGAVLVSDLVSRVMDALETKFENWDAPAHPVTRDTLLWAANPGCISETAIVDVRERGAIAYIVTAFADT</sequence>
<evidence type="ECO:0000313" key="2">
    <source>
        <dbReference type="Proteomes" id="UP000321750"/>
    </source>
</evidence>
<keyword evidence="2" id="KW-1185">Reference proteome</keyword>
<organism evidence="1 2">
    <name type="scientific">Methylobacterium gnaphalii</name>
    <dbReference type="NCBI Taxonomy" id="1010610"/>
    <lineage>
        <taxon>Bacteria</taxon>
        <taxon>Pseudomonadati</taxon>
        <taxon>Pseudomonadota</taxon>
        <taxon>Alphaproteobacteria</taxon>
        <taxon>Hyphomicrobiales</taxon>
        <taxon>Methylobacteriaceae</taxon>
        <taxon>Methylobacterium</taxon>
    </lineage>
</organism>
<accession>A0A512JS06</accession>
<gene>
    <name evidence="1" type="ORF">MGN01_45920</name>
</gene>
<evidence type="ECO:0000313" key="1">
    <source>
        <dbReference type="EMBL" id="GEP12747.1"/>
    </source>
</evidence>
<name>A0A512JS06_9HYPH</name>
<proteinExistence type="predicted"/>
<protein>
    <submittedName>
        <fullName evidence="1">Uncharacterized protein</fullName>
    </submittedName>
</protein>
<dbReference type="RefSeq" id="WP_147049076.1">
    <property type="nucleotide sequence ID" value="NZ_BJZV01000065.1"/>
</dbReference>